<gene>
    <name evidence="1" type="ORF">AAP_01431</name>
</gene>
<sequence>MNPSRLRPLVPSKPFNRTFYRSISHSQRLEQRQRLDQSYHIVPPLLRQCQTKRHFHASPVVSVMKAPSTYDREAQIRSSGQITQEQADADMATHVAPFLEAAVMNGVFDLADLEFMKKLVLYTYVKTVSVEELLEVFNHEAGRMAKGCLILLRNKVCAVGARRILVGLAYHGEPFSVIFEANELLRLQGRVDERTKQRVRTVAGRGVFPEAATLYARIIESEDPKQAAAWYERAMETSRPELRHKTFEASLPLGHMKQHWEHYVGLMTDVMGDQDEAIRALKIGADKYDQSTACYSLAILAHRDKDYVKKEWYLLKAAQDGHRASCRSLGELYTRAFLVKWLNKNQIEDVKRYVIPPEDREFAKRFDENMLQLFAEEWLRIAAEQRDNEARVRLACLLHMLERHDEGLKLLKEADEVSSLIHVTTPVQKKVPELRRAWYEKQTGRDALLRWDFSP</sequence>
<evidence type="ECO:0000313" key="2">
    <source>
        <dbReference type="Proteomes" id="UP000242877"/>
    </source>
</evidence>
<protein>
    <submittedName>
        <fullName evidence="1">Tetratricopeptide-like helical</fullName>
    </submittedName>
</protein>
<evidence type="ECO:0000313" key="1">
    <source>
        <dbReference type="EMBL" id="KZZ95755.1"/>
    </source>
</evidence>
<reference evidence="1 2" key="1">
    <citation type="journal article" date="2016" name="Genome Biol. Evol.">
        <title>Divergent and convergent evolution of fungal pathogenicity.</title>
        <authorList>
            <person name="Shang Y."/>
            <person name="Xiao G."/>
            <person name="Zheng P."/>
            <person name="Cen K."/>
            <person name="Zhan S."/>
            <person name="Wang C."/>
        </authorList>
    </citation>
    <scope>NUCLEOTIDE SEQUENCE [LARGE SCALE GENOMIC DNA]</scope>
    <source>
        <strain evidence="1 2">ARSEF 7405</strain>
    </source>
</reference>
<accession>A0A168BUA4</accession>
<dbReference type="Gene3D" id="1.25.40.10">
    <property type="entry name" value="Tetratricopeptide repeat domain"/>
    <property type="match status" value="1"/>
</dbReference>
<proteinExistence type="predicted"/>
<dbReference type="OrthoDB" id="4204507at2759"/>
<dbReference type="SUPFAM" id="SSF81901">
    <property type="entry name" value="HCP-like"/>
    <property type="match status" value="1"/>
</dbReference>
<dbReference type="AlphaFoldDB" id="A0A168BUA4"/>
<dbReference type="VEuPathDB" id="FungiDB:AAP_01431"/>
<organism evidence="1 2">
    <name type="scientific">Ascosphaera apis ARSEF 7405</name>
    <dbReference type="NCBI Taxonomy" id="392613"/>
    <lineage>
        <taxon>Eukaryota</taxon>
        <taxon>Fungi</taxon>
        <taxon>Dikarya</taxon>
        <taxon>Ascomycota</taxon>
        <taxon>Pezizomycotina</taxon>
        <taxon>Eurotiomycetes</taxon>
        <taxon>Eurotiomycetidae</taxon>
        <taxon>Onygenales</taxon>
        <taxon>Ascosphaeraceae</taxon>
        <taxon>Ascosphaera</taxon>
    </lineage>
</organism>
<dbReference type="InterPro" id="IPR011990">
    <property type="entry name" value="TPR-like_helical_dom_sf"/>
</dbReference>
<name>A0A168BUA4_9EURO</name>
<dbReference type="Proteomes" id="UP000242877">
    <property type="component" value="Unassembled WGS sequence"/>
</dbReference>
<keyword evidence="2" id="KW-1185">Reference proteome</keyword>
<comment type="caution">
    <text evidence="1">The sequence shown here is derived from an EMBL/GenBank/DDBJ whole genome shotgun (WGS) entry which is preliminary data.</text>
</comment>
<dbReference type="EMBL" id="AZGZ01000004">
    <property type="protein sequence ID" value="KZZ95755.1"/>
    <property type="molecule type" value="Genomic_DNA"/>
</dbReference>